<dbReference type="SUPFAM" id="SSF53335">
    <property type="entry name" value="S-adenosyl-L-methionine-dependent methyltransferases"/>
    <property type="match status" value="1"/>
</dbReference>
<dbReference type="PANTHER" id="PTHR20974:SF0">
    <property type="entry name" value="UPF0585 PROTEIN CG18661"/>
    <property type="match status" value="1"/>
</dbReference>
<dbReference type="RefSeq" id="WP_189570352.1">
    <property type="nucleotide sequence ID" value="NZ_BMXU01000001.1"/>
</dbReference>
<dbReference type="InterPro" id="IPR029063">
    <property type="entry name" value="SAM-dependent_MTases_sf"/>
</dbReference>
<keyword evidence="2" id="KW-1185">Reference proteome</keyword>
<sequence>MMTDDPRLYSTSAARNKEIIAEAFARLCPYAERVLELASGTGEHAEAVLARMPNLHWQASDPDGAARASSTARMAELGQPEAKGFDTRRDGWWQAVERPVDTIVAINMIHITSIAGYENLFRGAAALLPENGALFLYGPMSRRGEMEESNHRFDESLRMRDPAWGVRDLDDTLQPLGARFALTLDHVERVPANNHVVLFRRTGR</sequence>
<dbReference type="EMBL" id="JBHRVA010000002">
    <property type="protein sequence ID" value="MFC3302255.1"/>
    <property type="molecule type" value="Genomic_DNA"/>
</dbReference>
<dbReference type="Gene3D" id="3.40.50.150">
    <property type="entry name" value="Vaccinia Virus protein VP39"/>
    <property type="match status" value="1"/>
</dbReference>
<comment type="caution">
    <text evidence="1">The sequence shown here is derived from an EMBL/GenBank/DDBJ whole genome shotgun (WGS) entry which is preliminary data.</text>
</comment>
<dbReference type="Pfam" id="PF06080">
    <property type="entry name" value="DUF938"/>
    <property type="match status" value="1"/>
</dbReference>
<dbReference type="PANTHER" id="PTHR20974">
    <property type="entry name" value="UPF0585 PROTEIN CG18661"/>
    <property type="match status" value="1"/>
</dbReference>
<accession>A0ABV7MA90</accession>
<gene>
    <name evidence="1" type="ORF">ACFONP_05865</name>
</gene>
<evidence type="ECO:0000313" key="1">
    <source>
        <dbReference type="EMBL" id="MFC3302255.1"/>
    </source>
</evidence>
<name>A0ABV7MA90_9PROT</name>
<organism evidence="1 2">
    <name type="scientific">Parvularcula lutaonensis</name>
    <dbReference type="NCBI Taxonomy" id="491923"/>
    <lineage>
        <taxon>Bacteria</taxon>
        <taxon>Pseudomonadati</taxon>
        <taxon>Pseudomonadota</taxon>
        <taxon>Alphaproteobacteria</taxon>
        <taxon>Parvularculales</taxon>
        <taxon>Parvularculaceae</taxon>
        <taxon>Parvularcula</taxon>
    </lineage>
</organism>
<proteinExistence type="predicted"/>
<evidence type="ECO:0000313" key="2">
    <source>
        <dbReference type="Proteomes" id="UP001595607"/>
    </source>
</evidence>
<dbReference type="InterPro" id="IPR010342">
    <property type="entry name" value="DUF938"/>
</dbReference>
<protein>
    <submittedName>
        <fullName evidence="1">DUF938 domain-containing protein</fullName>
    </submittedName>
</protein>
<reference evidence="2" key="1">
    <citation type="journal article" date="2019" name="Int. J. Syst. Evol. Microbiol.">
        <title>The Global Catalogue of Microorganisms (GCM) 10K type strain sequencing project: providing services to taxonomists for standard genome sequencing and annotation.</title>
        <authorList>
            <consortium name="The Broad Institute Genomics Platform"/>
            <consortium name="The Broad Institute Genome Sequencing Center for Infectious Disease"/>
            <person name="Wu L."/>
            <person name="Ma J."/>
        </authorList>
    </citation>
    <scope>NUCLEOTIDE SEQUENCE [LARGE SCALE GENOMIC DNA]</scope>
    <source>
        <strain evidence="2">KCTC 22245</strain>
    </source>
</reference>
<dbReference type="Proteomes" id="UP001595607">
    <property type="component" value="Unassembled WGS sequence"/>
</dbReference>